<dbReference type="EMBL" id="DTAI01000170">
    <property type="protein sequence ID" value="HGN37057.1"/>
    <property type="molecule type" value="Genomic_DNA"/>
</dbReference>
<accession>A0A7J3I8W4</accession>
<protein>
    <submittedName>
        <fullName evidence="1">Uncharacterized protein</fullName>
    </submittedName>
</protein>
<proteinExistence type="predicted"/>
<evidence type="ECO:0000313" key="1">
    <source>
        <dbReference type="EMBL" id="HGN37057.1"/>
    </source>
</evidence>
<organism evidence="1">
    <name type="scientific">Ignisphaera aggregans</name>
    <dbReference type="NCBI Taxonomy" id="334771"/>
    <lineage>
        <taxon>Archaea</taxon>
        <taxon>Thermoproteota</taxon>
        <taxon>Thermoprotei</taxon>
        <taxon>Desulfurococcales</taxon>
        <taxon>Desulfurococcaceae</taxon>
        <taxon>Ignisphaera</taxon>
    </lineage>
</organism>
<name>A0A7J3I8W4_9CREN</name>
<sequence length="99" mass="11071">MSMCIDTQLNYFGSKIRVSVYTISTTICEEVKNLIESGRWQFDGLLKVAETHDGCLISSEKPLEVNTRDGAVKIVAEPGSLFIDLYWGSVVDRVHSVCR</sequence>
<gene>
    <name evidence="1" type="ORF">ENT87_05875</name>
</gene>
<dbReference type="AlphaFoldDB" id="A0A7J3I8W4"/>
<reference evidence="1" key="1">
    <citation type="journal article" date="2020" name="mSystems">
        <title>Genome- and Community-Level Interaction Insights into Carbon Utilization and Element Cycling Functions of Hydrothermarchaeota in Hydrothermal Sediment.</title>
        <authorList>
            <person name="Zhou Z."/>
            <person name="Liu Y."/>
            <person name="Xu W."/>
            <person name="Pan J."/>
            <person name="Luo Z.H."/>
            <person name="Li M."/>
        </authorList>
    </citation>
    <scope>NUCLEOTIDE SEQUENCE [LARGE SCALE GENOMIC DNA]</scope>
    <source>
        <strain evidence="1">SpSt-618</strain>
    </source>
</reference>
<comment type="caution">
    <text evidence="1">The sequence shown here is derived from an EMBL/GenBank/DDBJ whole genome shotgun (WGS) entry which is preliminary data.</text>
</comment>